<evidence type="ECO:0000256" key="5">
    <source>
        <dbReference type="ARBA" id="ARBA00022777"/>
    </source>
</evidence>
<dbReference type="EMBL" id="BAAAHE010000016">
    <property type="protein sequence ID" value="GAA0619069.1"/>
    <property type="molecule type" value="Genomic_DNA"/>
</dbReference>
<dbReference type="InterPro" id="IPR011009">
    <property type="entry name" value="Kinase-like_dom_sf"/>
</dbReference>
<evidence type="ECO:0000256" key="8">
    <source>
        <dbReference type="SAM" id="MobiDB-lite"/>
    </source>
</evidence>
<keyword evidence="9" id="KW-1133">Transmembrane helix</keyword>
<dbReference type="PROSITE" id="PS50011">
    <property type="entry name" value="PROTEIN_KINASE_DOM"/>
    <property type="match status" value="1"/>
</dbReference>
<dbReference type="PROSITE" id="PS00108">
    <property type="entry name" value="PROTEIN_KINASE_ST"/>
    <property type="match status" value="1"/>
</dbReference>
<dbReference type="InterPro" id="IPR008271">
    <property type="entry name" value="Ser/Thr_kinase_AS"/>
</dbReference>
<feature type="transmembrane region" description="Helical" evidence="9">
    <location>
        <begin position="290"/>
        <end position="309"/>
    </location>
</feature>
<dbReference type="Gene3D" id="1.10.510.10">
    <property type="entry name" value="Transferase(Phosphotransferase) domain 1"/>
    <property type="match status" value="1"/>
</dbReference>
<sequence>MVVGARLGDRYTLTRLIGTGGMASVWAAHDPRLEREVAIKVISDTLALDATFVERFAREARIAAALAHPHVVSVFDYGAHGGRPYLVMEYVAGGTLSARLKDGRRDWDPATLTRELLDALGYIHAAGILHRDLKPANVLVGADGRARLTDFGIAHLADGTKLTSTGYVVGTEKYLAPEVRRGGAPTVVADLHGLGVLLRECGVAEAGPVFAALIDRLTDPDPARRPRSAADALALLDRPAGPGPDPGPTVPMPVGDPAPTEALLAPTEVAPTEAYPPPDAPAGRRPARGAAVAAVLVVGAVLLGGAALLSGDDGSDGLRTPPAGGSVSEQLDQLDEAIDRARR</sequence>
<evidence type="ECO:0000259" key="10">
    <source>
        <dbReference type="PROSITE" id="PS50011"/>
    </source>
</evidence>
<keyword evidence="2" id="KW-0723">Serine/threonine-protein kinase</keyword>
<protein>
    <recommendedName>
        <fullName evidence="1">non-specific serine/threonine protein kinase</fullName>
        <ecNumber evidence="1">2.7.11.1</ecNumber>
    </recommendedName>
</protein>
<evidence type="ECO:0000313" key="11">
    <source>
        <dbReference type="EMBL" id="GAA0619069.1"/>
    </source>
</evidence>
<keyword evidence="3" id="KW-0808">Transferase</keyword>
<dbReference type="InterPro" id="IPR017441">
    <property type="entry name" value="Protein_kinase_ATP_BS"/>
</dbReference>
<feature type="binding site" evidence="7">
    <location>
        <position position="40"/>
    </location>
    <ligand>
        <name>ATP</name>
        <dbReference type="ChEBI" id="CHEBI:30616"/>
    </ligand>
</feature>
<proteinExistence type="predicted"/>
<feature type="region of interest" description="Disordered" evidence="8">
    <location>
        <begin position="309"/>
        <end position="343"/>
    </location>
</feature>
<evidence type="ECO:0000256" key="7">
    <source>
        <dbReference type="PROSITE-ProRule" id="PRU10141"/>
    </source>
</evidence>
<dbReference type="PANTHER" id="PTHR43289">
    <property type="entry name" value="MITOGEN-ACTIVATED PROTEIN KINASE KINASE KINASE 20-RELATED"/>
    <property type="match status" value="1"/>
</dbReference>
<dbReference type="EC" id="2.7.11.1" evidence="1"/>
<evidence type="ECO:0000256" key="1">
    <source>
        <dbReference type="ARBA" id="ARBA00012513"/>
    </source>
</evidence>
<keyword evidence="6 7" id="KW-0067">ATP-binding</keyword>
<gene>
    <name evidence="11" type="ORF">GCM10009547_21850</name>
</gene>
<evidence type="ECO:0000256" key="2">
    <source>
        <dbReference type="ARBA" id="ARBA00022527"/>
    </source>
</evidence>
<comment type="caution">
    <text evidence="11">The sequence shown here is derived from an EMBL/GenBank/DDBJ whole genome shotgun (WGS) entry which is preliminary data.</text>
</comment>
<evidence type="ECO:0000256" key="9">
    <source>
        <dbReference type="SAM" id="Phobius"/>
    </source>
</evidence>
<keyword evidence="12" id="KW-1185">Reference proteome</keyword>
<dbReference type="SMART" id="SM00220">
    <property type="entry name" value="S_TKc"/>
    <property type="match status" value="1"/>
</dbReference>
<feature type="region of interest" description="Disordered" evidence="8">
    <location>
        <begin position="236"/>
        <end position="260"/>
    </location>
</feature>
<dbReference type="PROSITE" id="PS00107">
    <property type="entry name" value="PROTEIN_KINASE_ATP"/>
    <property type="match status" value="1"/>
</dbReference>
<keyword evidence="4 7" id="KW-0547">Nucleotide-binding</keyword>
<accession>A0ABN1GTG6</accession>
<feature type="domain" description="Protein kinase" evidence="10">
    <location>
        <begin position="11"/>
        <end position="264"/>
    </location>
</feature>
<dbReference type="CDD" id="cd14014">
    <property type="entry name" value="STKc_PknB_like"/>
    <property type="match status" value="1"/>
</dbReference>
<name>A0ABN1GTG6_9ACTN</name>
<evidence type="ECO:0000313" key="12">
    <source>
        <dbReference type="Proteomes" id="UP001500957"/>
    </source>
</evidence>
<keyword evidence="5" id="KW-0418">Kinase</keyword>
<evidence type="ECO:0000256" key="4">
    <source>
        <dbReference type="ARBA" id="ARBA00022741"/>
    </source>
</evidence>
<keyword evidence="9" id="KW-0812">Transmembrane</keyword>
<reference evidence="11 12" key="1">
    <citation type="journal article" date="2019" name="Int. J. Syst. Evol. Microbiol.">
        <title>The Global Catalogue of Microorganisms (GCM) 10K type strain sequencing project: providing services to taxonomists for standard genome sequencing and annotation.</title>
        <authorList>
            <consortium name="The Broad Institute Genomics Platform"/>
            <consortium name="The Broad Institute Genome Sequencing Center for Infectious Disease"/>
            <person name="Wu L."/>
            <person name="Ma J."/>
        </authorList>
    </citation>
    <scope>NUCLEOTIDE SEQUENCE [LARGE SCALE GENOMIC DNA]</scope>
    <source>
        <strain evidence="11 12">JCM 10671</strain>
    </source>
</reference>
<dbReference type="Pfam" id="PF00069">
    <property type="entry name" value="Pkinase"/>
    <property type="match status" value="1"/>
</dbReference>
<dbReference type="Gene3D" id="3.30.200.20">
    <property type="entry name" value="Phosphorylase Kinase, domain 1"/>
    <property type="match status" value="1"/>
</dbReference>
<feature type="compositionally biased region" description="Pro residues" evidence="8">
    <location>
        <begin position="241"/>
        <end position="256"/>
    </location>
</feature>
<keyword evidence="9" id="KW-0472">Membrane</keyword>
<dbReference type="PANTHER" id="PTHR43289:SF6">
    <property type="entry name" value="SERINE_THREONINE-PROTEIN KINASE NEKL-3"/>
    <property type="match status" value="1"/>
</dbReference>
<dbReference type="Proteomes" id="UP001500957">
    <property type="component" value="Unassembled WGS sequence"/>
</dbReference>
<evidence type="ECO:0000256" key="3">
    <source>
        <dbReference type="ARBA" id="ARBA00022679"/>
    </source>
</evidence>
<dbReference type="SUPFAM" id="SSF56112">
    <property type="entry name" value="Protein kinase-like (PK-like)"/>
    <property type="match status" value="1"/>
</dbReference>
<dbReference type="InterPro" id="IPR000719">
    <property type="entry name" value="Prot_kinase_dom"/>
</dbReference>
<organism evidence="11 12">
    <name type="scientific">Sporichthya brevicatena</name>
    <dbReference type="NCBI Taxonomy" id="171442"/>
    <lineage>
        <taxon>Bacteria</taxon>
        <taxon>Bacillati</taxon>
        <taxon>Actinomycetota</taxon>
        <taxon>Actinomycetes</taxon>
        <taxon>Sporichthyales</taxon>
        <taxon>Sporichthyaceae</taxon>
        <taxon>Sporichthya</taxon>
    </lineage>
</organism>
<evidence type="ECO:0000256" key="6">
    <source>
        <dbReference type="ARBA" id="ARBA00022840"/>
    </source>
</evidence>